<accession>A0AAV1HZP0</accession>
<proteinExistence type="predicted"/>
<dbReference type="Pfam" id="PF10294">
    <property type="entry name" value="Methyltransf_16"/>
    <property type="match status" value="1"/>
</dbReference>
<dbReference type="PANTHER" id="PTHR14614:SF132">
    <property type="entry name" value="PROTEIN-LYSINE METHYLTRANSFERASE C42C1.13"/>
    <property type="match status" value="1"/>
</dbReference>
<dbReference type="PANTHER" id="PTHR14614">
    <property type="entry name" value="HEPATOCELLULAR CARCINOMA-ASSOCIATED ANTIGEN"/>
    <property type="match status" value="1"/>
</dbReference>
<organism evidence="1 2">
    <name type="scientific">Coccomyxa viridis</name>
    <dbReference type="NCBI Taxonomy" id="1274662"/>
    <lineage>
        <taxon>Eukaryota</taxon>
        <taxon>Viridiplantae</taxon>
        <taxon>Chlorophyta</taxon>
        <taxon>core chlorophytes</taxon>
        <taxon>Trebouxiophyceae</taxon>
        <taxon>Trebouxiophyceae incertae sedis</taxon>
        <taxon>Coccomyxaceae</taxon>
        <taxon>Coccomyxa</taxon>
    </lineage>
</organism>
<dbReference type="AlphaFoldDB" id="A0AAV1HZP0"/>
<dbReference type="Proteomes" id="UP001314263">
    <property type="component" value="Unassembled WGS sequence"/>
</dbReference>
<reference evidence="1 2" key="1">
    <citation type="submission" date="2023-10" db="EMBL/GenBank/DDBJ databases">
        <authorList>
            <person name="Maclean D."/>
            <person name="Macfadyen A."/>
        </authorList>
    </citation>
    <scope>NUCLEOTIDE SEQUENCE [LARGE SCALE GENOMIC DNA]</scope>
</reference>
<evidence type="ECO:0000313" key="2">
    <source>
        <dbReference type="Proteomes" id="UP001314263"/>
    </source>
</evidence>
<dbReference type="SUPFAM" id="SSF53335">
    <property type="entry name" value="S-adenosyl-L-methionine-dependent methyltransferases"/>
    <property type="match status" value="1"/>
</dbReference>
<dbReference type="Gene3D" id="3.40.50.150">
    <property type="entry name" value="Vaccinia Virus protein VP39"/>
    <property type="match status" value="1"/>
</dbReference>
<name>A0AAV1HZP0_9CHLO</name>
<dbReference type="InterPro" id="IPR019410">
    <property type="entry name" value="Methyltransf_16"/>
</dbReference>
<evidence type="ECO:0000313" key="1">
    <source>
        <dbReference type="EMBL" id="CAK0757345.1"/>
    </source>
</evidence>
<dbReference type="EMBL" id="CAUYUE010000003">
    <property type="protein sequence ID" value="CAK0757345.1"/>
    <property type="molecule type" value="Genomic_DNA"/>
</dbReference>
<comment type="caution">
    <text evidence="1">The sequence shown here is derived from an EMBL/GenBank/DDBJ whole genome shotgun (WGS) entry which is preliminary data.</text>
</comment>
<sequence>MAVVPFRVSGAAADQTLEQRLFQIGPHTIFIKQNPKGSGAHHNQARCTSDDLASVELEGRVGAPLGNVGLVVWQSAFVLADYLVARPPYGTWQGVSVIDLGTGTGVVGIGLAMAGARVTLTDLPHIMPLTAQNLALNADKQSLDAQVMPYAWGEDAGRLPQAPDVITGADVVYEQEHFPALISSLRMLAAPHTVIFLSYRLRGRGEEVFEGMLEAKGLFAVHVPNSMLHEEYREEAYKVLRICRL</sequence>
<dbReference type="InterPro" id="IPR029063">
    <property type="entry name" value="SAM-dependent_MTases_sf"/>
</dbReference>
<keyword evidence="2" id="KW-1185">Reference proteome</keyword>
<protein>
    <submittedName>
        <fullName evidence="1">Uncharacterized protein</fullName>
    </submittedName>
</protein>
<gene>
    <name evidence="1" type="ORF">CVIRNUC_002532</name>
</gene>